<organism evidence="7 8">
    <name type="scientific">Rhodotorula diobovata</name>
    <dbReference type="NCBI Taxonomy" id="5288"/>
    <lineage>
        <taxon>Eukaryota</taxon>
        <taxon>Fungi</taxon>
        <taxon>Dikarya</taxon>
        <taxon>Basidiomycota</taxon>
        <taxon>Pucciniomycotina</taxon>
        <taxon>Microbotryomycetes</taxon>
        <taxon>Sporidiobolales</taxon>
        <taxon>Sporidiobolaceae</taxon>
        <taxon>Rhodotorula</taxon>
    </lineage>
</organism>
<gene>
    <name evidence="7" type="ORF">DMC30DRAFT_356617</name>
</gene>
<keyword evidence="5" id="KW-0472">Membrane</keyword>
<dbReference type="InterPro" id="IPR006012">
    <property type="entry name" value="Syntaxin/epimorphin_CS"/>
</dbReference>
<feature type="domain" description="T-SNARE coiled-coil homology" evidence="6">
    <location>
        <begin position="176"/>
        <end position="238"/>
    </location>
</feature>
<protein>
    <submittedName>
        <fullName evidence="7">t-SNARE</fullName>
    </submittedName>
</protein>
<feature type="non-terminal residue" evidence="7">
    <location>
        <position position="1"/>
    </location>
</feature>
<dbReference type="CDD" id="cd15849">
    <property type="entry name" value="SNARE_Sso1"/>
    <property type="match status" value="1"/>
</dbReference>
<dbReference type="InterPro" id="IPR006011">
    <property type="entry name" value="Syntaxin_N"/>
</dbReference>
<comment type="caution">
    <text evidence="7">The sequence shown here is derived from an EMBL/GenBank/DDBJ whole genome shotgun (WGS) entry which is preliminary data.</text>
</comment>
<dbReference type="AlphaFoldDB" id="A0A5C5FLU7"/>
<dbReference type="GO" id="GO:0005886">
    <property type="term" value="C:plasma membrane"/>
    <property type="evidence" value="ECO:0007669"/>
    <property type="project" value="TreeGrafter"/>
</dbReference>
<evidence type="ECO:0000259" key="6">
    <source>
        <dbReference type="PROSITE" id="PS50192"/>
    </source>
</evidence>
<dbReference type="GO" id="GO:0005484">
    <property type="term" value="F:SNAP receptor activity"/>
    <property type="evidence" value="ECO:0007669"/>
    <property type="project" value="InterPro"/>
</dbReference>
<evidence type="ECO:0000256" key="1">
    <source>
        <dbReference type="ARBA" id="ARBA00004211"/>
    </source>
</evidence>
<evidence type="ECO:0000313" key="7">
    <source>
        <dbReference type="EMBL" id="TNY17788.1"/>
    </source>
</evidence>
<dbReference type="InterPro" id="IPR000727">
    <property type="entry name" value="T_SNARE_dom"/>
</dbReference>
<dbReference type="GO" id="GO:0012505">
    <property type="term" value="C:endomembrane system"/>
    <property type="evidence" value="ECO:0007669"/>
    <property type="project" value="TreeGrafter"/>
</dbReference>
<dbReference type="Gene3D" id="1.20.5.110">
    <property type="match status" value="1"/>
</dbReference>
<dbReference type="PROSITE" id="PS00914">
    <property type="entry name" value="SYNTAXIN"/>
    <property type="match status" value="1"/>
</dbReference>
<dbReference type="PANTHER" id="PTHR19957">
    <property type="entry name" value="SYNTAXIN"/>
    <property type="match status" value="1"/>
</dbReference>
<comment type="subcellular location">
    <subcellularLocation>
        <location evidence="1">Membrane</location>
        <topology evidence="1">Single-pass type IV membrane protein</topology>
    </subcellularLocation>
</comment>
<sequence length="279" mass="31391">QVSDLQHSLREANGNIQSVGDLHMRTLALPSSDDRRAIELRGQLEARKATTRTLFQELRDRLCALEQANANLRASVLLGRSPHTLSLADTDVREQQITGLKERVKAAIQRYGEAERDYRGNQRARLERQVKVVNPDMTHDEVAQAVKAAEESGDGAMFAQALQSNGARLPSARGVLREVQDRAAELARIEATLVELAELFQDMSVMVEAQDAVIDEVEHNAVKTELDTEKGLTHVKEAVVHARNYRKWRWLCFGLSLIILVRRLLRFLSSLPFTLRACH</sequence>
<dbReference type="PANTHER" id="PTHR19957:SF307">
    <property type="entry name" value="PROTEIN SSO1-RELATED"/>
    <property type="match status" value="1"/>
</dbReference>
<dbReference type="EMBL" id="SOZI01000175">
    <property type="protein sequence ID" value="TNY17788.1"/>
    <property type="molecule type" value="Genomic_DNA"/>
</dbReference>
<comment type="similarity">
    <text evidence="2">Belongs to the syntaxin family.</text>
</comment>
<dbReference type="Gene3D" id="1.20.58.70">
    <property type="match status" value="1"/>
</dbReference>
<name>A0A5C5FLU7_9BASI</name>
<evidence type="ECO:0000256" key="5">
    <source>
        <dbReference type="ARBA" id="ARBA00023136"/>
    </source>
</evidence>
<dbReference type="Pfam" id="PF00804">
    <property type="entry name" value="Syntaxin"/>
    <property type="match status" value="1"/>
</dbReference>
<accession>A0A5C5FLU7</accession>
<dbReference type="PROSITE" id="PS50192">
    <property type="entry name" value="T_SNARE"/>
    <property type="match status" value="1"/>
</dbReference>
<evidence type="ECO:0000256" key="2">
    <source>
        <dbReference type="ARBA" id="ARBA00009063"/>
    </source>
</evidence>
<dbReference type="SUPFAM" id="SSF47661">
    <property type="entry name" value="t-snare proteins"/>
    <property type="match status" value="1"/>
</dbReference>
<proteinExistence type="inferred from homology"/>
<keyword evidence="8" id="KW-1185">Reference proteome</keyword>
<dbReference type="Proteomes" id="UP000311382">
    <property type="component" value="Unassembled WGS sequence"/>
</dbReference>
<dbReference type="GO" id="GO:0006886">
    <property type="term" value="P:intracellular protein transport"/>
    <property type="evidence" value="ECO:0007669"/>
    <property type="project" value="InterPro"/>
</dbReference>
<dbReference type="STRING" id="5288.A0A5C5FLU7"/>
<dbReference type="GO" id="GO:0048278">
    <property type="term" value="P:vesicle docking"/>
    <property type="evidence" value="ECO:0007669"/>
    <property type="project" value="TreeGrafter"/>
</dbReference>
<reference evidence="7 8" key="1">
    <citation type="submission" date="2019-03" db="EMBL/GenBank/DDBJ databases">
        <title>Rhodosporidium diobovatum UCD-FST 08-225 genome sequencing, assembly, and annotation.</title>
        <authorList>
            <person name="Fakankun I.U."/>
            <person name="Fristensky B."/>
            <person name="Levin D.B."/>
        </authorList>
    </citation>
    <scope>NUCLEOTIDE SEQUENCE [LARGE SCALE GENOMIC DNA]</scope>
    <source>
        <strain evidence="7 8">UCD-FST 08-225</strain>
    </source>
</reference>
<dbReference type="GO" id="GO:0006906">
    <property type="term" value="P:vesicle fusion"/>
    <property type="evidence" value="ECO:0007669"/>
    <property type="project" value="TreeGrafter"/>
</dbReference>
<dbReference type="InterPro" id="IPR010989">
    <property type="entry name" value="SNARE"/>
</dbReference>
<dbReference type="SMART" id="SM00397">
    <property type="entry name" value="t_SNARE"/>
    <property type="match status" value="1"/>
</dbReference>
<dbReference type="Pfam" id="PF05739">
    <property type="entry name" value="SNARE"/>
    <property type="match status" value="1"/>
</dbReference>
<evidence type="ECO:0000256" key="3">
    <source>
        <dbReference type="ARBA" id="ARBA00022692"/>
    </source>
</evidence>
<dbReference type="InterPro" id="IPR045242">
    <property type="entry name" value="Syntaxin"/>
</dbReference>
<dbReference type="GO" id="GO:0006887">
    <property type="term" value="P:exocytosis"/>
    <property type="evidence" value="ECO:0007669"/>
    <property type="project" value="TreeGrafter"/>
</dbReference>
<dbReference type="GO" id="GO:0000149">
    <property type="term" value="F:SNARE binding"/>
    <property type="evidence" value="ECO:0007669"/>
    <property type="project" value="TreeGrafter"/>
</dbReference>
<dbReference type="OrthoDB" id="10255013at2759"/>
<evidence type="ECO:0000256" key="4">
    <source>
        <dbReference type="ARBA" id="ARBA00022989"/>
    </source>
</evidence>
<keyword evidence="4" id="KW-1133">Transmembrane helix</keyword>
<dbReference type="GO" id="GO:0031201">
    <property type="term" value="C:SNARE complex"/>
    <property type="evidence" value="ECO:0007669"/>
    <property type="project" value="TreeGrafter"/>
</dbReference>
<keyword evidence="3" id="KW-0812">Transmembrane</keyword>
<evidence type="ECO:0000313" key="8">
    <source>
        <dbReference type="Proteomes" id="UP000311382"/>
    </source>
</evidence>